<dbReference type="InterPro" id="IPR050101">
    <property type="entry name" value="CinA"/>
</dbReference>
<dbReference type="Gene3D" id="3.30.70.2860">
    <property type="match status" value="1"/>
</dbReference>
<protein>
    <recommendedName>
        <fullName evidence="1">CinA-like protein</fullName>
    </recommendedName>
</protein>
<dbReference type="RefSeq" id="WP_320313924.1">
    <property type="nucleotide sequence ID" value="NZ_JAVIKH010000010.1"/>
</dbReference>
<dbReference type="PANTHER" id="PTHR13939:SF0">
    <property type="entry name" value="NMN AMIDOHYDROLASE-LIKE PROTEIN YFAY"/>
    <property type="match status" value="1"/>
</dbReference>
<dbReference type="SUPFAM" id="SSF142433">
    <property type="entry name" value="CinA-like"/>
    <property type="match status" value="1"/>
</dbReference>
<dbReference type="Pfam" id="PF00994">
    <property type="entry name" value="MoCF_biosynth"/>
    <property type="match status" value="1"/>
</dbReference>
<dbReference type="SMART" id="SM00852">
    <property type="entry name" value="MoCF_biosynth"/>
    <property type="match status" value="1"/>
</dbReference>
<feature type="domain" description="MoaB/Mog" evidence="2">
    <location>
        <begin position="4"/>
        <end position="166"/>
    </location>
</feature>
<dbReference type="Gene3D" id="3.90.950.20">
    <property type="entry name" value="CinA-like"/>
    <property type="match status" value="1"/>
</dbReference>
<dbReference type="HAMAP" id="MF_00226_B">
    <property type="entry name" value="CinA_B"/>
    <property type="match status" value="1"/>
</dbReference>
<dbReference type="CDD" id="cd00885">
    <property type="entry name" value="cinA"/>
    <property type="match status" value="1"/>
</dbReference>
<dbReference type="InterPro" id="IPR036425">
    <property type="entry name" value="MoaB/Mog-like_dom_sf"/>
</dbReference>
<dbReference type="InterPro" id="IPR036653">
    <property type="entry name" value="CinA-like_C"/>
</dbReference>
<dbReference type="InterPro" id="IPR008136">
    <property type="entry name" value="CinA_C"/>
</dbReference>
<dbReference type="EMBL" id="JAVIKH010000010">
    <property type="protein sequence ID" value="MDX8336523.1"/>
    <property type="molecule type" value="Genomic_DNA"/>
</dbReference>
<gene>
    <name evidence="3" type="ORF">RFV38_08450</name>
</gene>
<evidence type="ECO:0000256" key="1">
    <source>
        <dbReference type="HAMAP-Rule" id="MF_00226"/>
    </source>
</evidence>
<comment type="caution">
    <text evidence="3">The sequence shown here is derived from an EMBL/GenBank/DDBJ whole genome shotgun (WGS) entry which is preliminary data.</text>
</comment>
<dbReference type="InterPro" id="IPR008135">
    <property type="entry name" value="Competence-induced_CinA"/>
</dbReference>
<reference evidence="4" key="1">
    <citation type="submission" date="2023-07" db="EMBL/GenBank/DDBJ databases">
        <authorList>
            <person name="Colorado M.A."/>
            <person name="Villamil L.M."/>
            <person name="Melo J.F."/>
            <person name="Rodriguez J.A."/>
            <person name="Ruiz R.Y."/>
        </authorList>
    </citation>
    <scope>NUCLEOTIDE SEQUENCE [LARGE SCALE GENOMIC DNA]</scope>
    <source>
        <strain evidence="4">C33</strain>
    </source>
</reference>
<dbReference type="NCBIfam" id="TIGR00200">
    <property type="entry name" value="cinA_nterm"/>
    <property type="match status" value="1"/>
</dbReference>
<dbReference type="NCBIfam" id="TIGR00199">
    <property type="entry name" value="PncC_domain"/>
    <property type="match status" value="1"/>
</dbReference>
<evidence type="ECO:0000313" key="4">
    <source>
        <dbReference type="Proteomes" id="UP001279681"/>
    </source>
</evidence>
<sequence>MKCILIMVGTELLNGATLDTNSVFMAEELNKVGIKIDLKLTVGDSLDKIINAISFAKKNTDLVILSGGLGATDDDLTKKAISGFLNKKLTVDNVELEELKKKFLDLNIEFLKKNHKEVEKPEGAISIKNDVGMAPAFYVDGIAAFPGVPKELYNMFPKFLKYYTNKFCPSLDPIYIKDIIVSGIPESILEEKIKEFFVEPEIEYEFLVKDYGIIVRMQTTDTYKNTVEKIKEKIYNSIGEYILGEDKEKVEDKIFNLLKKKKYTFSVAESCTGGMLSSIIVGIPGISEFFKEGLVTYSNDSKIDRLKIEKNLIERHGAVSKEVAEEMVKGLNTDIGISTTGIAGPNGGSEEKPVGLVYIGVKVKNKVKSFKFNFKGDREKIRRKTALHSLFELYKMLEEDE</sequence>
<dbReference type="SUPFAM" id="SSF53218">
    <property type="entry name" value="Molybdenum cofactor biosynthesis proteins"/>
    <property type="match status" value="1"/>
</dbReference>
<dbReference type="Gene3D" id="3.40.980.10">
    <property type="entry name" value="MoaB/Mog-like domain"/>
    <property type="match status" value="1"/>
</dbReference>
<keyword evidence="4" id="KW-1185">Reference proteome</keyword>
<evidence type="ECO:0000313" key="3">
    <source>
        <dbReference type="EMBL" id="MDX8336523.1"/>
    </source>
</evidence>
<evidence type="ECO:0000259" key="2">
    <source>
        <dbReference type="SMART" id="SM00852"/>
    </source>
</evidence>
<dbReference type="PIRSF" id="PIRSF006728">
    <property type="entry name" value="CinA"/>
    <property type="match status" value="1"/>
</dbReference>
<name>A0ABU4WAF9_9FUSO</name>
<proteinExistence type="inferred from homology"/>
<dbReference type="InterPro" id="IPR001453">
    <property type="entry name" value="MoaB/Mog_dom"/>
</dbReference>
<dbReference type="Proteomes" id="UP001279681">
    <property type="component" value="Unassembled WGS sequence"/>
</dbReference>
<accession>A0ABU4WAF9</accession>
<comment type="similarity">
    <text evidence="1">Belongs to the CinA family.</text>
</comment>
<organism evidence="3 4">
    <name type="scientific">Candidatus Cetobacterium colombiensis</name>
    <dbReference type="NCBI Taxonomy" id="3073100"/>
    <lineage>
        <taxon>Bacteria</taxon>
        <taxon>Fusobacteriati</taxon>
        <taxon>Fusobacteriota</taxon>
        <taxon>Fusobacteriia</taxon>
        <taxon>Fusobacteriales</taxon>
        <taxon>Fusobacteriaceae</taxon>
        <taxon>Cetobacterium</taxon>
    </lineage>
</organism>
<dbReference type="PANTHER" id="PTHR13939">
    <property type="entry name" value="NICOTINAMIDE-NUCLEOTIDE AMIDOHYDROLASE PNCC"/>
    <property type="match status" value="1"/>
</dbReference>
<dbReference type="Pfam" id="PF02464">
    <property type="entry name" value="CinA"/>
    <property type="match status" value="1"/>
</dbReference>